<dbReference type="Gene3D" id="1.10.1670.10">
    <property type="entry name" value="Helix-hairpin-Helix base-excision DNA repair enzymes (C-terminal)"/>
    <property type="match status" value="1"/>
</dbReference>
<sequence length="363" mass="40466">MLRRLGPEVLVRMRRELLGWYERNKRDLPWRRTQDPYAIWVSEVMLQQTRVAVVIDRWKEFLERFPTVEVLAAAGEQEVLALWSGLGYYRRARMLHKAAQAVVAEHGGIMPVTAEELKKLSGIGSYTAAAIASIAHNEHVAVVDGNVERVLSRIRGWESHDAVGEAAVRRKVEEFSASLVDPRRPGDFNQAIMELGATVCTPRNPQCLVCPWASECRTLGEHKTPRRAAMTNREIACALVLREADAGTEVLLEQRAADNTVMPGMWELPALEVEKVTAAGEVMTVRHAIMQVNYTVRVHPVTARDASSTGLKGTPMRWFSIDKASTMALTGLARKVLTRAGLLRTEARSTRARFASPPITELV</sequence>
<comment type="function">
    <text evidence="3">Adenine glycosylase active on G-A mispairs. MutY also corrects error-prone DNA synthesis past GO lesions which are due to the oxidatively damaged form of guanine: 7,8-dihydro-8-oxoguanine (8-oxo-dGTP).</text>
</comment>
<dbReference type="SUPFAM" id="SSF48150">
    <property type="entry name" value="DNA-glycosylase"/>
    <property type="match status" value="1"/>
</dbReference>
<dbReference type="PROSITE" id="PS01155">
    <property type="entry name" value="ENDONUCLEASE_III_2"/>
    <property type="match status" value="1"/>
</dbReference>
<comment type="similarity">
    <text evidence="4">Belongs to the Nth/MutY family.</text>
</comment>
<keyword evidence="11" id="KW-0408">Iron</keyword>
<evidence type="ECO:0000256" key="12">
    <source>
        <dbReference type="ARBA" id="ARBA00023014"/>
    </source>
</evidence>
<keyword evidence="12" id="KW-0411">Iron-sulfur</keyword>
<evidence type="ECO:0000256" key="9">
    <source>
        <dbReference type="ARBA" id="ARBA00022763"/>
    </source>
</evidence>
<dbReference type="PANTHER" id="PTHR42944">
    <property type="entry name" value="ADENINE DNA GLYCOSYLASE"/>
    <property type="match status" value="1"/>
</dbReference>
<evidence type="ECO:0000256" key="2">
    <source>
        <dbReference type="ARBA" id="ARBA00001966"/>
    </source>
</evidence>
<evidence type="ECO:0000256" key="7">
    <source>
        <dbReference type="ARBA" id="ARBA00022485"/>
    </source>
</evidence>
<dbReference type="Gene3D" id="3.90.79.10">
    <property type="entry name" value="Nucleoside Triphosphate Pyrophosphohydrolase"/>
    <property type="match status" value="1"/>
</dbReference>
<reference evidence="16" key="1">
    <citation type="submission" date="2023-03" db="EMBL/GenBank/DDBJ databases">
        <title>Edaphobacter sp.</title>
        <authorList>
            <person name="Huber K.J."/>
            <person name="Papendorf J."/>
            <person name="Pilke C."/>
            <person name="Bunk B."/>
            <person name="Sproeer C."/>
            <person name="Pester M."/>
        </authorList>
    </citation>
    <scope>NUCLEOTIDE SEQUENCE</scope>
    <source>
        <strain evidence="16">DSM 110680</strain>
    </source>
</reference>
<dbReference type="CDD" id="cd00056">
    <property type="entry name" value="ENDO3c"/>
    <property type="match status" value="1"/>
</dbReference>
<dbReference type="NCBIfam" id="TIGR01084">
    <property type="entry name" value="mutY"/>
    <property type="match status" value="1"/>
</dbReference>
<dbReference type="PANTHER" id="PTHR42944:SF1">
    <property type="entry name" value="ADENINE DNA GLYCOSYLASE"/>
    <property type="match status" value="1"/>
</dbReference>
<dbReference type="RefSeq" id="WP_348264261.1">
    <property type="nucleotide sequence ID" value="NZ_CP121196.1"/>
</dbReference>
<gene>
    <name evidence="16" type="primary">mutY</name>
    <name evidence="16" type="ORF">P8935_06935</name>
</gene>
<dbReference type="FunFam" id="1.10.340.30:FF:000002">
    <property type="entry name" value="Adenine DNA glycosylase"/>
    <property type="match status" value="1"/>
</dbReference>
<evidence type="ECO:0000256" key="14">
    <source>
        <dbReference type="ARBA" id="ARBA00023295"/>
    </source>
</evidence>
<comment type="catalytic activity">
    <reaction evidence="1">
        <text>Hydrolyzes free adenine bases from 7,8-dihydro-8-oxoguanine:adenine mismatched double-stranded DNA, leaving an apurinic site.</text>
        <dbReference type="EC" id="3.2.2.31"/>
    </reaction>
</comment>
<dbReference type="GO" id="GO:0046872">
    <property type="term" value="F:metal ion binding"/>
    <property type="evidence" value="ECO:0007669"/>
    <property type="project" value="UniProtKB-KW"/>
</dbReference>
<evidence type="ECO:0000256" key="3">
    <source>
        <dbReference type="ARBA" id="ARBA00002933"/>
    </source>
</evidence>
<dbReference type="AlphaFoldDB" id="A0AAU7DN15"/>
<organism evidence="16">
    <name type="scientific">Telmatobacter sp. DSM 110680</name>
    <dbReference type="NCBI Taxonomy" id="3036704"/>
    <lineage>
        <taxon>Bacteria</taxon>
        <taxon>Pseudomonadati</taxon>
        <taxon>Acidobacteriota</taxon>
        <taxon>Terriglobia</taxon>
        <taxon>Terriglobales</taxon>
        <taxon>Acidobacteriaceae</taxon>
        <taxon>Telmatobacter</taxon>
    </lineage>
</organism>
<dbReference type="InterPro" id="IPR003265">
    <property type="entry name" value="HhH-GPD_domain"/>
</dbReference>
<dbReference type="SUPFAM" id="SSF55811">
    <property type="entry name" value="Nudix"/>
    <property type="match status" value="1"/>
</dbReference>
<feature type="domain" description="HhH-GPD" evidence="15">
    <location>
        <begin position="45"/>
        <end position="198"/>
    </location>
</feature>
<dbReference type="InterPro" id="IPR023170">
    <property type="entry name" value="HhH_base_excis_C"/>
</dbReference>
<proteinExistence type="inferred from homology"/>
<evidence type="ECO:0000259" key="15">
    <source>
        <dbReference type="SMART" id="SM00478"/>
    </source>
</evidence>
<evidence type="ECO:0000256" key="8">
    <source>
        <dbReference type="ARBA" id="ARBA00022723"/>
    </source>
</evidence>
<dbReference type="Pfam" id="PF10576">
    <property type="entry name" value="EndIII_4Fe-2S"/>
    <property type="match status" value="1"/>
</dbReference>
<dbReference type="GO" id="GO:0034039">
    <property type="term" value="F:8-oxo-7,8-dihydroguanine DNA N-glycosylase activity"/>
    <property type="evidence" value="ECO:0007669"/>
    <property type="project" value="TreeGrafter"/>
</dbReference>
<evidence type="ECO:0000256" key="10">
    <source>
        <dbReference type="ARBA" id="ARBA00022801"/>
    </source>
</evidence>
<dbReference type="InterPro" id="IPR005760">
    <property type="entry name" value="A/G_AdeGlyc_MutY"/>
</dbReference>
<dbReference type="InterPro" id="IPR044298">
    <property type="entry name" value="MIG/MutY"/>
</dbReference>
<comment type="cofactor">
    <cofactor evidence="2">
        <name>[4Fe-4S] cluster</name>
        <dbReference type="ChEBI" id="CHEBI:49883"/>
    </cofactor>
</comment>
<dbReference type="GO" id="GO:0006298">
    <property type="term" value="P:mismatch repair"/>
    <property type="evidence" value="ECO:0007669"/>
    <property type="project" value="TreeGrafter"/>
</dbReference>
<dbReference type="GO" id="GO:0032357">
    <property type="term" value="F:oxidized purine DNA binding"/>
    <property type="evidence" value="ECO:0007669"/>
    <property type="project" value="TreeGrafter"/>
</dbReference>
<keyword evidence="7" id="KW-0004">4Fe-4S</keyword>
<evidence type="ECO:0000256" key="1">
    <source>
        <dbReference type="ARBA" id="ARBA00000843"/>
    </source>
</evidence>
<evidence type="ECO:0000256" key="6">
    <source>
        <dbReference type="ARBA" id="ARBA00022023"/>
    </source>
</evidence>
<evidence type="ECO:0000256" key="13">
    <source>
        <dbReference type="ARBA" id="ARBA00023204"/>
    </source>
</evidence>
<dbReference type="GO" id="GO:0051539">
    <property type="term" value="F:4 iron, 4 sulfur cluster binding"/>
    <property type="evidence" value="ECO:0007669"/>
    <property type="project" value="UniProtKB-KW"/>
</dbReference>
<dbReference type="GO" id="GO:0000701">
    <property type="term" value="F:purine-specific mismatch base pair DNA N-glycosylase activity"/>
    <property type="evidence" value="ECO:0007669"/>
    <property type="project" value="UniProtKB-EC"/>
</dbReference>
<dbReference type="GO" id="GO:0006284">
    <property type="term" value="P:base-excision repair"/>
    <property type="evidence" value="ECO:0007669"/>
    <property type="project" value="InterPro"/>
</dbReference>
<keyword evidence="8" id="KW-0479">Metal-binding</keyword>
<dbReference type="InterPro" id="IPR011257">
    <property type="entry name" value="DNA_glycosylase"/>
</dbReference>
<keyword evidence="14" id="KW-0326">Glycosidase</keyword>
<evidence type="ECO:0000313" key="16">
    <source>
        <dbReference type="EMBL" id="XBH19045.1"/>
    </source>
</evidence>
<evidence type="ECO:0000256" key="4">
    <source>
        <dbReference type="ARBA" id="ARBA00008343"/>
    </source>
</evidence>
<dbReference type="InterPro" id="IPR000445">
    <property type="entry name" value="HhH_motif"/>
</dbReference>
<dbReference type="EC" id="3.2.2.31" evidence="5"/>
<dbReference type="Pfam" id="PF00730">
    <property type="entry name" value="HhH-GPD"/>
    <property type="match status" value="1"/>
</dbReference>
<evidence type="ECO:0000256" key="5">
    <source>
        <dbReference type="ARBA" id="ARBA00012045"/>
    </source>
</evidence>
<evidence type="ECO:0000256" key="11">
    <source>
        <dbReference type="ARBA" id="ARBA00023004"/>
    </source>
</evidence>
<dbReference type="Gene3D" id="1.10.340.30">
    <property type="entry name" value="Hypothetical protein, domain 2"/>
    <property type="match status" value="1"/>
</dbReference>
<protein>
    <recommendedName>
        <fullName evidence="6">Adenine DNA glycosylase</fullName>
        <ecNumber evidence="5">3.2.2.31</ecNumber>
    </recommendedName>
</protein>
<dbReference type="Pfam" id="PF00633">
    <property type="entry name" value="HHH"/>
    <property type="match status" value="1"/>
</dbReference>
<accession>A0AAU7DN15</accession>
<dbReference type="GO" id="GO:0035485">
    <property type="term" value="F:adenine/guanine mispair binding"/>
    <property type="evidence" value="ECO:0007669"/>
    <property type="project" value="TreeGrafter"/>
</dbReference>
<keyword evidence="10" id="KW-0378">Hydrolase</keyword>
<dbReference type="SMART" id="SM00478">
    <property type="entry name" value="ENDO3c"/>
    <property type="match status" value="1"/>
</dbReference>
<dbReference type="InterPro" id="IPR003651">
    <property type="entry name" value="Endonuclease3_FeS-loop_motif"/>
</dbReference>
<dbReference type="InterPro" id="IPR004036">
    <property type="entry name" value="Endonuclease-III-like_CS2"/>
</dbReference>
<name>A0AAU7DN15_9BACT</name>
<dbReference type="EMBL" id="CP121196">
    <property type="protein sequence ID" value="XBH19045.1"/>
    <property type="molecule type" value="Genomic_DNA"/>
</dbReference>
<keyword evidence="13" id="KW-0234">DNA repair</keyword>
<dbReference type="InterPro" id="IPR015797">
    <property type="entry name" value="NUDIX_hydrolase-like_dom_sf"/>
</dbReference>
<keyword evidence="9" id="KW-0227">DNA damage</keyword>